<dbReference type="InterPro" id="IPR027417">
    <property type="entry name" value="P-loop_NTPase"/>
</dbReference>
<feature type="non-terminal residue" evidence="5">
    <location>
        <position position="335"/>
    </location>
</feature>
<dbReference type="InterPro" id="IPR013079">
    <property type="entry name" value="6Phosfructo_kin"/>
</dbReference>
<dbReference type="GO" id="GO:0005524">
    <property type="term" value="F:ATP binding"/>
    <property type="evidence" value="ECO:0007669"/>
    <property type="project" value="UniProtKB-KW"/>
</dbReference>
<evidence type="ECO:0000313" key="5">
    <source>
        <dbReference type="EMBL" id="KAH3687308.1"/>
    </source>
</evidence>
<dbReference type="GO" id="GO:0003873">
    <property type="term" value="F:6-phosphofructo-2-kinase activity"/>
    <property type="evidence" value="ECO:0007669"/>
    <property type="project" value="InterPro"/>
</dbReference>
<evidence type="ECO:0000313" key="6">
    <source>
        <dbReference type="Proteomes" id="UP000774326"/>
    </source>
</evidence>
<reference evidence="5" key="1">
    <citation type="journal article" date="2021" name="Open Biol.">
        <title>Shared evolutionary footprints suggest mitochondrial oxidative damage underlies multiple complex I losses in fungi.</title>
        <authorList>
            <person name="Schikora-Tamarit M.A."/>
            <person name="Marcet-Houben M."/>
            <person name="Nosek J."/>
            <person name="Gabaldon T."/>
        </authorList>
    </citation>
    <scope>NUCLEOTIDE SEQUENCE</scope>
    <source>
        <strain evidence="5">CBS2887</strain>
    </source>
</reference>
<dbReference type="Proteomes" id="UP000774326">
    <property type="component" value="Unassembled WGS sequence"/>
</dbReference>
<dbReference type="GO" id="GO:0006000">
    <property type="term" value="P:fructose metabolic process"/>
    <property type="evidence" value="ECO:0007669"/>
    <property type="project" value="InterPro"/>
</dbReference>
<gene>
    <name evidence="5" type="ORF">WICPIJ_001731</name>
</gene>
<dbReference type="AlphaFoldDB" id="A0A9P8QAF3"/>
<dbReference type="Gene3D" id="3.40.50.300">
    <property type="entry name" value="P-loop containing nucleotide triphosphate hydrolases"/>
    <property type="match status" value="1"/>
</dbReference>
<proteinExistence type="predicted"/>
<dbReference type="GO" id="GO:0005829">
    <property type="term" value="C:cytosol"/>
    <property type="evidence" value="ECO:0007669"/>
    <property type="project" value="TreeGrafter"/>
</dbReference>
<dbReference type="PANTHER" id="PTHR10606">
    <property type="entry name" value="6-PHOSPHOFRUCTO-2-KINASE/FRUCTOSE-2,6-BISPHOSPHATASE"/>
    <property type="match status" value="1"/>
</dbReference>
<keyword evidence="2" id="KW-0067">ATP-binding</keyword>
<keyword evidence="1" id="KW-0547">Nucleotide-binding</keyword>
<dbReference type="Pfam" id="PF01591">
    <property type="entry name" value="6PF2K"/>
    <property type="match status" value="1"/>
</dbReference>
<comment type="caution">
    <text evidence="5">The sequence shown here is derived from an EMBL/GenBank/DDBJ whole genome shotgun (WGS) entry which is preliminary data.</text>
</comment>
<dbReference type="SUPFAM" id="SSF52540">
    <property type="entry name" value="P-loop containing nucleoside triphosphate hydrolases"/>
    <property type="match status" value="1"/>
</dbReference>
<feature type="region of interest" description="Disordered" evidence="3">
    <location>
        <begin position="15"/>
        <end position="44"/>
    </location>
</feature>
<sequence length="335" mass="37998">MIYNMDPISINTSKLTRYNTNDSSSEDSLFSRKTSSSSLMSPSLWKSSSTKLNQLCDLKELDLNLNRSQDATKPYRYNDDDDDSSTTTAEASAINIDALKLALTKIRSNNEETILQPLEGAQVHTTTPHEEINYSKWCIILVGLPAAGKSSLVNQLVYTITKELPHVRADTFNAGNFRRNLTTLHQNADFFDFNNKEAKKQRDLFASLALDHLLNSLVNDSLDIGIFDATNSTVERREGIIKSIEEKEAKLDGCCKIQKLILHVQINDATLLGYNIEGKTTNQDYNDQEHDVAKKDFIKRLDMYRSAFQEITKEELEHYNCMYLGITNAKDVEIY</sequence>
<organism evidence="5 6">
    <name type="scientific">Wickerhamomyces pijperi</name>
    <name type="common">Yeast</name>
    <name type="synonym">Pichia pijperi</name>
    <dbReference type="NCBI Taxonomy" id="599730"/>
    <lineage>
        <taxon>Eukaryota</taxon>
        <taxon>Fungi</taxon>
        <taxon>Dikarya</taxon>
        <taxon>Ascomycota</taxon>
        <taxon>Saccharomycotina</taxon>
        <taxon>Saccharomycetes</taxon>
        <taxon>Phaffomycetales</taxon>
        <taxon>Wickerhamomycetaceae</taxon>
        <taxon>Wickerhamomyces</taxon>
    </lineage>
</organism>
<keyword evidence="6" id="KW-1185">Reference proteome</keyword>
<protein>
    <recommendedName>
        <fullName evidence="4">6-phosphofructo-2-kinase domain-containing protein</fullName>
    </recommendedName>
</protein>
<evidence type="ECO:0000256" key="3">
    <source>
        <dbReference type="SAM" id="MobiDB-lite"/>
    </source>
</evidence>
<feature type="compositionally biased region" description="Polar residues" evidence="3">
    <location>
        <begin position="15"/>
        <end position="27"/>
    </location>
</feature>
<dbReference type="EMBL" id="JAEUBG010000872">
    <property type="protein sequence ID" value="KAH3687308.1"/>
    <property type="molecule type" value="Genomic_DNA"/>
</dbReference>
<evidence type="ECO:0000256" key="2">
    <source>
        <dbReference type="ARBA" id="ARBA00022840"/>
    </source>
</evidence>
<evidence type="ECO:0000256" key="1">
    <source>
        <dbReference type="ARBA" id="ARBA00022741"/>
    </source>
</evidence>
<dbReference type="InterPro" id="IPR003094">
    <property type="entry name" value="6Pfruct_kin"/>
</dbReference>
<reference evidence="5" key="2">
    <citation type="submission" date="2021-01" db="EMBL/GenBank/DDBJ databases">
        <authorList>
            <person name="Schikora-Tamarit M.A."/>
        </authorList>
    </citation>
    <scope>NUCLEOTIDE SEQUENCE</scope>
    <source>
        <strain evidence="5">CBS2887</strain>
    </source>
</reference>
<feature type="compositionally biased region" description="Low complexity" evidence="3">
    <location>
        <begin position="31"/>
        <end position="44"/>
    </location>
</feature>
<accession>A0A9P8QAF3</accession>
<dbReference type="OrthoDB" id="267323at2759"/>
<feature type="domain" description="6-phosphofructo-2-kinase" evidence="4">
    <location>
        <begin position="131"/>
        <end position="317"/>
    </location>
</feature>
<dbReference type="PANTHER" id="PTHR10606:SF32">
    <property type="entry name" value="6-PHOSPHOFRUCTO-2-KINASE 1"/>
    <property type="match status" value="1"/>
</dbReference>
<name>A0A9P8QAF3_WICPI</name>
<evidence type="ECO:0000259" key="4">
    <source>
        <dbReference type="Pfam" id="PF01591"/>
    </source>
</evidence>
<dbReference type="GO" id="GO:0006003">
    <property type="term" value="P:fructose 2,6-bisphosphate metabolic process"/>
    <property type="evidence" value="ECO:0007669"/>
    <property type="project" value="InterPro"/>
</dbReference>
<dbReference type="PIRSF" id="PIRSF000709">
    <property type="entry name" value="6PFK_2-Ptase"/>
    <property type="match status" value="1"/>
</dbReference>